<reference evidence="5" key="1">
    <citation type="submission" date="2023-02" db="EMBL/GenBank/DDBJ databases">
        <title>Colletotrichum kahawae CIFC_Que2 genome sequencing and assembly.</title>
        <authorList>
            <person name="Baroncelli R."/>
        </authorList>
    </citation>
    <scope>NUCLEOTIDE SEQUENCE</scope>
    <source>
        <strain evidence="5">CIFC_Que2</strain>
    </source>
</reference>
<dbReference type="Proteomes" id="UP001281614">
    <property type="component" value="Unassembled WGS sequence"/>
</dbReference>
<dbReference type="AlphaFoldDB" id="A0AAD9XZH8"/>
<feature type="domain" description="Carboxylesterase type B" evidence="4">
    <location>
        <begin position="76"/>
        <end position="520"/>
    </location>
</feature>
<keyword evidence="2 3" id="KW-0378">Hydrolase</keyword>
<protein>
    <recommendedName>
        <fullName evidence="3">Carboxylic ester hydrolase</fullName>
        <ecNumber evidence="3">3.1.1.-</ecNumber>
    </recommendedName>
</protein>
<evidence type="ECO:0000256" key="1">
    <source>
        <dbReference type="ARBA" id="ARBA00005964"/>
    </source>
</evidence>
<keyword evidence="6" id="KW-1185">Reference proteome</keyword>
<dbReference type="EC" id="3.1.1.-" evidence="3"/>
<dbReference type="Gene3D" id="3.40.50.1820">
    <property type="entry name" value="alpha/beta hydrolase"/>
    <property type="match status" value="1"/>
</dbReference>
<dbReference type="SUPFAM" id="SSF53474">
    <property type="entry name" value="alpha/beta-Hydrolases"/>
    <property type="match status" value="1"/>
</dbReference>
<evidence type="ECO:0000256" key="2">
    <source>
        <dbReference type="ARBA" id="ARBA00022801"/>
    </source>
</evidence>
<dbReference type="GO" id="GO:0016787">
    <property type="term" value="F:hydrolase activity"/>
    <property type="evidence" value="ECO:0007669"/>
    <property type="project" value="UniProtKB-KW"/>
</dbReference>
<dbReference type="InterPro" id="IPR019826">
    <property type="entry name" value="Carboxylesterase_B_AS"/>
</dbReference>
<name>A0AAD9XZH8_COLKA</name>
<gene>
    <name evidence="5" type="ORF">CKAH01_10232</name>
</gene>
<sequence>MWGNVRLLLREFLRQFDVRGRKAARGSGTPAEAPGYSLYRFYLENFKPSVNLDQMASTTIFQHPMIGDIKASSTEDVIQFLGLKYASLHHWFDNAKLVEYDGKGLSAIRHGWVSLQPSEIRLSELTESIRPQVISDPEGVHKEHFIIQKTLPVNGHPGISGTECLNLNIAAPANSSKAESLPVIVFIHGGAFITGSNWWPQYDLKRIVQLSIKQGQFLIAVSINYRLGAPGFLTSEELRKKGFKSNQGHHDQRVALQYVKRYIPGFGGDPNKITVIGESAGGISTSRLLYSNDDAPSQVVVLSGSPPSLPPMELSAAEEAYRGALKSLGAEDLTPSQRVEALSRLSPEALLEKLDKNLQFLPVLDADTVPFVPTFKAVEAKTSIPGNTPCKAIMVGYLPDDASIFGLAGLLQRKPGIGASFKKLIESSFSDHPDKATKLLQAYGISEDTNDEDAFKGVMRFASDVGFQAPARSWAASFPGDSYLFELAEANPWEGPFKGYATHVLDVAFLFQNYREHLDGKQQASAEAFTADIITFTHGKAPWKKHRDEGGLGVYRNGARTYEESPGVLSDQYQVLMEVSQIVGLDFVLGAWTKFFLSS</sequence>
<organism evidence="5 6">
    <name type="scientific">Colletotrichum kahawae</name>
    <name type="common">Coffee berry disease fungus</name>
    <dbReference type="NCBI Taxonomy" id="34407"/>
    <lineage>
        <taxon>Eukaryota</taxon>
        <taxon>Fungi</taxon>
        <taxon>Dikarya</taxon>
        <taxon>Ascomycota</taxon>
        <taxon>Pezizomycotina</taxon>
        <taxon>Sordariomycetes</taxon>
        <taxon>Hypocreomycetidae</taxon>
        <taxon>Glomerellales</taxon>
        <taxon>Glomerellaceae</taxon>
        <taxon>Colletotrichum</taxon>
        <taxon>Colletotrichum gloeosporioides species complex</taxon>
    </lineage>
</organism>
<dbReference type="Pfam" id="PF00135">
    <property type="entry name" value="COesterase"/>
    <property type="match status" value="1"/>
</dbReference>
<comment type="caution">
    <text evidence="5">The sequence shown here is derived from an EMBL/GenBank/DDBJ whole genome shotgun (WGS) entry which is preliminary data.</text>
</comment>
<dbReference type="PROSITE" id="PS00122">
    <property type="entry name" value="CARBOXYLESTERASE_B_1"/>
    <property type="match status" value="1"/>
</dbReference>
<dbReference type="PANTHER" id="PTHR43142">
    <property type="entry name" value="CARBOXYLIC ESTER HYDROLASE"/>
    <property type="match status" value="1"/>
</dbReference>
<evidence type="ECO:0000256" key="3">
    <source>
        <dbReference type="RuleBase" id="RU361235"/>
    </source>
</evidence>
<accession>A0AAD9XZH8</accession>
<dbReference type="InterPro" id="IPR002018">
    <property type="entry name" value="CarbesteraseB"/>
</dbReference>
<evidence type="ECO:0000313" key="5">
    <source>
        <dbReference type="EMBL" id="KAK2729418.1"/>
    </source>
</evidence>
<proteinExistence type="inferred from homology"/>
<comment type="similarity">
    <text evidence="1 3">Belongs to the type-B carboxylesterase/lipase family.</text>
</comment>
<evidence type="ECO:0000313" key="6">
    <source>
        <dbReference type="Proteomes" id="UP001281614"/>
    </source>
</evidence>
<evidence type="ECO:0000259" key="4">
    <source>
        <dbReference type="Pfam" id="PF00135"/>
    </source>
</evidence>
<dbReference type="EMBL" id="VYYT01000788">
    <property type="protein sequence ID" value="KAK2729418.1"/>
    <property type="molecule type" value="Genomic_DNA"/>
</dbReference>
<dbReference type="InterPro" id="IPR029058">
    <property type="entry name" value="AB_hydrolase_fold"/>
</dbReference>
<dbReference type="PANTHER" id="PTHR43142:SF11">
    <property type="entry name" value="CARBOXYLIC ESTER HYDROLASE"/>
    <property type="match status" value="1"/>
</dbReference>